<reference evidence="1" key="1">
    <citation type="submission" date="2023-02" db="EMBL/GenBank/DDBJ databases">
        <title>Actinokineospora globicatena NBRC 15670.</title>
        <authorList>
            <person name="Ichikawa N."/>
            <person name="Sato H."/>
            <person name="Tonouchi N."/>
        </authorList>
    </citation>
    <scope>NUCLEOTIDE SEQUENCE</scope>
    <source>
        <strain evidence="1">NBRC 15670</strain>
    </source>
</reference>
<dbReference type="AlphaFoldDB" id="A0A9W6QL79"/>
<evidence type="ECO:0000313" key="1">
    <source>
        <dbReference type="EMBL" id="GLW91680.1"/>
    </source>
</evidence>
<proteinExistence type="predicted"/>
<dbReference type="Proteomes" id="UP001165042">
    <property type="component" value="Unassembled WGS sequence"/>
</dbReference>
<accession>A0A9W6QL79</accession>
<sequence>MTEHPTARRDDAKRRLELVDTVVVALAVIALWEMRPGAGALSWWRGPLWRIGGGRLGRCGRGRP</sequence>
<name>A0A9W6QL79_9PSEU</name>
<evidence type="ECO:0000313" key="2">
    <source>
        <dbReference type="Proteomes" id="UP001165042"/>
    </source>
</evidence>
<dbReference type="EMBL" id="BSSD01000003">
    <property type="protein sequence ID" value="GLW91680.1"/>
    <property type="molecule type" value="Genomic_DNA"/>
</dbReference>
<comment type="caution">
    <text evidence="1">The sequence shown here is derived from an EMBL/GenBank/DDBJ whole genome shotgun (WGS) entry which is preliminary data.</text>
</comment>
<keyword evidence="2" id="KW-1185">Reference proteome</keyword>
<organism evidence="1 2">
    <name type="scientific">Actinokineospora globicatena</name>
    <dbReference type="NCBI Taxonomy" id="103729"/>
    <lineage>
        <taxon>Bacteria</taxon>
        <taxon>Bacillati</taxon>
        <taxon>Actinomycetota</taxon>
        <taxon>Actinomycetes</taxon>
        <taxon>Pseudonocardiales</taxon>
        <taxon>Pseudonocardiaceae</taxon>
        <taxon>Actinokineospora</taxon>
    </lineage>
</organism>
<protein>
    <submittedName>
        <fullName evidence="1">Uncharacterized protein</fullName>
    </submittedName>
</protein>
<gene>
    <name evidence="1" type="ORF">Aglo03_24960</name>
</gene>